<feature type="compositionally biased region" description="Basic and acidic residues" evidence="1">
    <location>
        <begin position="95"/>
        <end position="110"/>
    </location>
</feature>
<accession>A0A6A5S8X1</accession>
<evidence type="ECO:0000313" key="2">
    <source>
        <dbReference type="EMBL" id="KAF1937131.1"/>
    </source>
</evidence>
<proteinExistence type="predicted"/>
<dbReference type="Proteomes" id="UP000800038">
    <property type="component" value="Unassembled WGS sequence"/>
</dbReference>
<dbReference type="AlphaFoldDB" id="A0A6A5S8X1"/>
<feature type="region of interest" description="Disordered" evidence="1">
    <location>
        <begin position="95"/>
        <end position="119"/>
    </location>
</feature>
<feature type="region of interest" description="Disordered" evidence="1">
    <location>
        <begin position="144"/>
        <end position="166"/>
    </location>
</feature>
<organism evidence="2 3">
    <name type="scientific">Clathrospora elynae</name>
    <dbReference type="NCBI Taxonomy" id="706981"/>
    <lineage>
        <taxon>Eukaryota</taxon>
        <taxon>Fungi</taxon>
        <taxon>Dikarya</taxon>
        <taxon>Ascomycota</taxon>
        <taxon>Pezizomycotina</taxon>
        <taxon>Dothideomycetes</taxon>
        <taxon>Pleosporomycetidae</taxon>
        <taxon>Pleosporales</taxon>
        <taxon>Diademaceae</taxon>
        <taxon>Clathrospora</taxon>
    </lineage>
</organism>
<protein>
    <submittedName>
        <fullName evidence="2">Uncharacterized protein</fullName>
    </submittedName>
</protein>
<sequence length="166" mass="19191">MSRFVTSSVIRTIYRRVTYTREPTAAVSPPAEKRNKPWTTGDIETKYDELVILYETQRTLISDFGDHNAKLYNEKALLDKEFEVATLDERIKELNIGETKEPDFGKHSPEEPQPAGLQELDRTHALDTEISKLRSELFELGPKFDRSEDKLQHRGQQDRSLKTVVN</sequence>
<keyword evidence="3" id="KW-1185">Reference proteome</keyword>
<gene>
    <name evidence="2" type="ORF">EJ02DRAFT_426922</name>
</gene>
<evidence type="ECO:0000256" key="1">
    <source>
        <dbReference type="SAM" id="MobiDB-lite"/>
    </source>
</evidence>
<evidence type="ECO:0000313" key="3">
    <source>
        <dbReference type="Proteomes" id="UP000800038"/>
    </source>
</evidence>
<dbReference type="EMBL" id="ML976153">
    <property type="protein sequence ID" value="KAF1937131.1"/>
    <property type="molecule type" value="Genomic_DNA"/>
</dbReference>
<name>A0A6A5S8X1_9PLEO</name>
<reference evidence="2" key="1">
    <citation type="journal article" date="2020" name="Stud. Mycol.">
        <title>101 Dothideomycetes genomes: a test case for predicting lifestyles and emergence of pathogens.</title>
        <authorList>
            <person name="Haridas S."/>
            <person name="Albert R."/>
            <person name="Binder M."/>
            <person name="Bloem J."/>
            <person name="Labutti K."/>
            <person name="Salamov A."/>
            <person name="Andreopoulos B."/>
            <person name="Baker S."/>
            <person name="Barry K."/>
            <person name="Bills G."/>
            <person name="Bluhm B."/>
            <person name="Cannon C."/>
            <person name="Castanera R."/>
            <person name="Culley D."/>
            <person name="Daum C."/>
            <person name="Ezra D."/>
            <person name="Gonzalez J."/>
            <person name="Henrissat B."/>
            <person name="Kuo A."/>
            <person name="Liang C."/>
            <person name="Lipzen A."/>
            <person name="Lutzoni F."/>
            <person name="Magnuson J."/>
            <person name="Mondo S."/>
            <person name="Nolan M."/>
            <person name="Ohm R."/>
            <person name="Pangilinan J."/>
            <person name="Park H.-J."/>
            <person name="Ramirez L."/>
            <person name="Alfaro M."/>
            <person name="Sun H."/>
            <person name="Tritt A."/>
            <person name="Yoshinaga Y."/>
            <person name="Zwiers L.-H."/>
            <person name="Turgeon B."/>
            <person name="Goodwin S."/>
            <person name="Spatafora J."/>
            <person name="Crous P."/>
            <person name="Grigoriev I."/>
        </authorList>
    </citation>
    <scope>NUCLEOTIDE SEQUENCE</scope>
    <source>
        <strain evidence="2">CBS 161.51</strain>
    </source>
</reference>